<dbReference type="AlphaFoldDB" id="A0A816KUD0"/>
<name>A0A816KUD0_BRANA</name>
<dbReference type="Proteomes" id="UP001295469">
    <property type="component" value="Chromosome C02"/>
</dbReference>
<reference evidence="1" key="1">
    <citation type="submission" date="2021-01" db="EMBL/GenBank/DDBJ databases">
        <authorList>
            <consortium name="Genoscope - CEA"/>
            <person name="William W."/>
        </authorList>
    </citation>
    <scope>NUCLEOTIDE SEQUENCE</scope>
</reference>
<proteinExistence type="predicted"/>
<feature type="non-terminal residue" evidence="1">
    <location>
        <position position="1"/>
    </location>
</feature>
<gene>
    <name evidence="1" type="ORF">DARMORV10_C02P52050.1</name>
</gene>
<accession>A0A816KUD0</accession>
<protein>
    <submittedName>
        <fullName evidence="1">(rape) hypothetical protein</fullName>
    </submittedName>
</protein>
<sequence length="68" mass="7744">SLDGGDASPAFLESTQRPFALKSRKEKSSDESLCFCFMKRWSSSCPLNEHVTFLIFCRSLYGFIMLLL</sequence>
<evidence type="ECO:0000313" key="1">
    <source>
        <dbReference type="EMBL" id="CAF1920051.1"/>
    </source>
</evidence>
<dbReference type="EMBL" id="HG994366">
    <property type="protein sequence ID" value="CAF1920051.1"/>
    <property type="molecule type" value="Genomic_DNA"/>
</dbReference>
<organism evidence="1">
    <name type="scientific">Brassica napus</name>
    <name type="common">Rape</name>
    <dbReference type="NCBI Taxonomy" id="3708"/>
    <lineage>
        <taxon>Eukaryota</taxon>
        <taxon>Viridiplantae</taxon>
        <taxon>Streptophyta</taxon>
        <taxon>Embryophyta</taxon>
        <taxon>Tracheophyta</taxon>
        <taxon>Spermatophyta</taxon>
        <taxon>Magnoliopsida</taxon>
        <taxon>eudicotyledons</taxon>
        <taxon>Gunneridae</taxon>
        <taxon>Pentapetalae</taxon>
        <taxon>rosids</taxon>
        <taxon>malvids</taxon>
        <taxon>Brassicales</taxon>
        <taxon>Brassicaceae</taxon>
        <taxon>Brassiceae</taxon>
        <taxon>Brassica</taxon>
    </lineage>
</organism>